<evidence type="ECO:0000313" key="2">
    <source>
        <dbReference type="Proteomes" id="UP000326396"/>
    </source>
</evidence>
<proteinExistence type="predicted"/>
<sequence>MPTQTQVQTQRKCNEQLQTLMQTGQILVVARENVPITWRSGAGRYLTRLGGSWSGFGLVQGDVSGLVGYEDWLEDIDKTLKLWLVDFLDCYGLDWGCPKWPASVEQEFCENGFGYCNRESSSSGWVIGYVISYSLGVYMLWSKLIEGIGWLGSFTLCHRFKVHVAAKGKGFLGCSANARI</sequence>
<organism evidence="1 2">
    <name type="scientific">Mikania micrantha</name>
    <name type="common">bitter vine</name>
    <dbReference type="NCBI Taxonomy" id="192012"/>
    <lineage>
        <taxon>Eukaryota</taxon>
        <taxon>Viridiplantae</taxon>
        <taxon>Streptophyta</taxon>
        <taxon>Embryophyta</taxon>
        <taxon>Tracheophyta</taxon>
        <taxon>Spermatophyta</taxon>
        <taxon>Magnoliopsida</taxon>
        <taxon>eudicotyledons</taxon>
        <taxon>Gunneridae</taxon>
        <taxon>Pentapetalae</taxon>
        <taxon>asterids</taxon>
        <taxon>campanulids</taxon>
        <taxon>Asterales</taxon>
        <taxon>Asteraceae</taxon>
        <taxon>Asteroideae</taxon>
        <taxon>Heliantheae alliance</taxon>
        <taxon>Eupatorieae</taxon>
        <taxon>Mikania</taxon>
    </lineage>
</organism>
<name>A0A5N6PR76_9ASTR</name>
<accession>A0A5N6PR76</accession>
<reference evidence="1 2" key="1">
    <citation type="submission" date="2019-05" db="EMBL/GenBank/DDBJ databases">
        <title>Mikania micrantha, genome provides insights into the molecular mechanism of rapid growth.</title>
        <authorList>
            <person name="Liu B."/>
        </authorList>
    </citation>
    <scope>NUCLEOTIDE SEQUENCE [LARGE SCALE GENOMIC DNA]</scope>
    <source>
        <strain evidence="1">NLD-2019</strain>
        <tissue evidence="1">Leaf</tissue>
    </source>
</reference>
<dbReference type="EMBL" id="SZYD01000003">
    <property type="protein sequence ID" value="KAD6796398.1"/>
    <property type="molecule type" value="Genomic_DNA"/>
</dbReference>
<evidence type="ECO:0000313" key="1">
    <source>
        <dbReference type="EMBL" id="KAD6796398.1"/>
    </source>
</evidence>
<dbReference type="AlphaFoldDB" id="A0A5N6PR76"/>
<dbReference type="Proteomes" id="UP000326396">
    <property type="component" value="Linkage Group LG11"/>
</dbReference>
<protein>
    <submittedName>
        <fullName evidence="1">Uncharacterized protein</fullName>
    </submittedName>
</protein>
<comment type="caution">
    <text evidence="1">The sequence shown here is derived from an EMBL/GenBank/DDBJ whole genome shotgun (WGS) entry which is preliminary data.</text>
</comment>
<gene>
    <name evidence="1" type="ORF">E3N88_07294</name>
</gene>
<keyword evidence="2" id="KW-1185">Reference proteome</keyword>